<evidence type="ECO:0000256" key="1">
    <source>
        <dbReference type="SAM" id="Coils"/>
    </source>
</evidence>
<dbReference type="AlphaFoldDB" id="A0A2S3X552"/>
<evidence type="ECO:0000313" key="3">
    <source>
        <dbReference type="EMBL" id="POG10569.1"/>
    </source>
</evidence>
<keyword evidence="2" id="KW-0472">Membrane</keyword>
<proteinExistence type="predicted"/>
<evidence type="ECO:0000313" key="4">
    <source>
        <dbReference type="Proteomes" id="UP000237230"/>
    </source>
</evidence>
<dbReference type="OrthoDB" id="9966952at2"/>
<feature type="coiled-coil region" evidence="1">
    <location>
        <begin position="69"/>
        <end position="138"/>
    </location>
</feature>
<sequence>MAARNRYARFLGKRRSNSNAPQHPTPVAGISRVDKALSYTAVIANLSQVLMLIVVVVGYIFTVRPVFQKEVVSEDLARLQIEQRKLQQQMDKQTESLAAGEARNKELADQRSAIEGQIATLNQKLVDAEKSARDAKLRAGKAVAEAKTAESSLSMLQNQHYALKLQSLLGDLKLPGSIVQILTRTDSTYSLNVFKEEEAGAVAQKLESLDLQPVDLAKTTLTQLQTEATKQARAPGGALDALLARNYQDGLVKYEQDLVCPAPVYADWQSAFEAAIRASEDNIRSCINDYWTERTTKEGWTPSDVTSLQKKDFWKEQERSYRASCKAAYSYIMQSAFQSAWAKGDEPCDERRMYVNHIVMGAPIKNKLKPLTVANPPSPQDITQLFRDRDGKAAEAGL</sequence>
<reference evidence="3 4" key="2">
    <citation type="submission" date="2018-03" db="EMBL/GenBank/DDBJ databases">
        <title>Draft genome of Pseudomonas putida strain KH-21-114.</title>
        <authorList>
            <person name="Yoshizawa S."/>
            <person name="Khan N.H."/>
            <person name="Nishimura M."/>
            <person name="Chiura H.X."/>
            <person name="Ogura Y."/>
            <person name="Hayashi T."/>
            <person name="Kogure K."/>
        </authorList>
    </citation>
    <scope>NUCLEOTIDE SEQUENCE [LARGE SCALE GENOMIC DNA]</scope>
    <source>
        <strain evidence="3 4">KH-21-114</strain>
    </source>
</reference>
<gene>
    <name evidence="3" type="ORF">BGP84_12865</name>
</gene>
<keyword evidence="2" id="KW-0812">Transmembrane</keyword>
<comment type="caution">
    <text evidence="3">The sequence shown here is derived from an EMBL/GenBank/DDBJ whole genome shotgun (WGS) entry which is preliminary data.</text>
</comment>
<keyword evidence="2" id="KW-1133">Transmembrane helix</keyword>
<feature type="transmembrane region" description="Helical" evidence="2">
    <location>
        <begin position="39"/>
        <end position="61"/>
    </location>
</feature>
<protein>
    <submittedName>
        <fullName evidence="3">Uncharacterized protein</fullName>
    </submittedName>
</protein>
<evidence type="ECO:0000256" key="2">
    <source>
        <dbReference type="SAM" id="Phobius"/>
    </source>
</evidence>
<organism evidence="3 4">
    <name type="scientific">Pseudomonas putida</name>
    <name type="common">Arthrobacter siderocapsulatus</name>
    <dbReference type="NCBI Taxonomy" id="303"/>
    <lineage>
        <taxon>Bacteria</taxon>
        <taxon>Pseudomonadati</taxon>
        <taxon>Pseudomonadota</taxon>
        <taxon>Gammaproteobacteria</taxon>
        <taxon>Pseudomonadales</taxon>
        <taxon>Pseudomonadaceae</taxon>
        <taxon>Pseudomonas</taxon>
    </lineage>
</organism>
<dbReference type="RefSeq" id="WP_103447340.1">
    <property type="nucleotide sequence ID" value="NZ_JABFDQ010000003.1"/>
</dbReference>
<reference evidence="3 4" key="1">
    <citation type="submission" date="2016-08" db="EMBL/GenBank/DDBJ databases">
        <authorList>
            <person name="Seilhamer J.J."/>
        </authorList>
    </citation>
    <scope>NUCLEOTIDE SEQUENCE [LARGE SCALE GENOMIC DNA]</scope>
    <source>
        <strain evidence="3 4">KH-21-114</strain>
    </source>
</reference>
<name>A0A2S3X552_PSEPU</name>
<keyword evidence="1" id="KW-0175">Coiled coil</keyword>
<dbReference type="Proteomes" id="UP000237230">
    <property type="component" value="Unassembled WGS sequence"/>
</dbReference>
<accession>A0A2S3X552</accession>
<dbReference type="EMBL" id="MINH01000019">
    <property type="protein sequence ID" value="POG10569.1"/>
    <property type="molecule type" value="Genomic_DNA"/>
</dbReference>